<protein>
    <submittedName>
        <fullName evidence="3">Sugar transferase</fullName>
    </submittedName>
</protein>
<evidence type="ECO:0000313" key="3">
    <source>
        <dbReference type="EMBL" id="KAB1852703.1"/>
    </source>
</evidence>
<comment type="similarity">
    <text evidence="1">Belongs to the bacterial sugar transferase family.</text>
</comment>
<organism evidence="3 4">
    <name type="scientific">Acinetobacter tandoii</name>
    <dbReference type="NCBI Taxonomy" id="202954"/>
    <lineage>
        <taxon>Bacteria</taxon>
        <taxon>Pseudomonadati</taxon>
        <taxon>Pseudomonadota</taxon>
        <taxon>Gammaproteobacteria</taxon>
        <taxon>Moraxellales</taxon>
        <taxon>Moraxellaceae</taxon>
        <taxon>Acinetobacter</taxon>
    </lineage>
</organism>
<dbReference type="PANTHER" id="PTHR30576:SF8">
    <property type="entry name" value="UNDECAPRENYL-PHOSPHATE GALACTOSE PHOSPHOTRANSFERASE"/>
    <property type="match status" value="1"/>
</dbReference>
<dbReference type="RefSeq" id="WP_151505111.1">
    <property type="nucleotide sequence ID" value="NZ_VXLD01000012.1"/>
</dbReference>
<proteinExistence type="inferred from homology"/>
<dbReference type="PANTHER" id="PTHR30576">
    <property type="entry name" value="COLANIC BIOSYNTHESIS UDP-GLUCOSE LIPID CARRIER TRANSFERASE"/>
    <property type="match status" value="1"/>
</dbReference>
<reference evidence="3 4" key="1">
    <citation type="submission" date="2019-09" db="EMBL/GenBank/DDBJ databases">
        <title>Draft genome sequence of Acinetobacter tandoii W4-4-4 isolated from environmental water sample.</title>
        <authorList>
            <person name="Wee S.K."/>
            <person name="Yan B."/>
            <person name="Mustaffa S.B."/>
            <person name="Yap E.P.H."/>
        </authorList>
    </citation>
    <scope>NUCLEOTIDE SEQUENCE [LARGE SCALE GENOMIC DNA]</scope>
    <source>
        <strain evidence="3 4">W4-4-4</strain>
    </source>
</reference>
<accession>A0A5N4WAK7</accession>
<evidence type="ECO:0000256" key="1">
    <source>
        <dbReference type="ARBA" id="ARBA00006464"/>
    </source>
</evidence>
<evidence type="ECO:0000259" key="2">
    <source>
        <dbReference type="Pfam" id="PF02397"/>
    </source>
</evidence>
<dbReference type="Proteomes" id="UP000325788">
    <property type="component" value="Unassembled WGS sequence"/>
</dbReference>
<dbReference type="GO" id="GO:0016780">
    <property type="term" value="F:phosphotransferase activity, for other substituted phosphate groups"/>
    <property type="evidence" value="ECO:0007669"/>
    <property type="project" value="TreeGrafter"/>
</dbReference>
<evidence type="ECO:0000313" key="4">
    <source>
        <dbReference type="Proteomes" id="UP000325788"/>
    </source>
</evidence>
<dbReference type="EMBL" id="VXLD01000012">
    <property type="protein sequence ID" value="KAB1852703.1"/>
    <property type="molecule type" value="Genomic_DNA"/>
</dbReference>
<name>A0A5N4WAK7_9GAMM</name>
<gene>
    <name evidence="3" type="ORF">F4W09_14020</name>
</gene>
<comment type="caution">
    <text evidence="3">The sequence shown here is derived from an EMBL/GenBank/DDBJ whole genome shotgun (WGS) entry which is preliminary data.</text>
</comment>
<dbReference type="Pfam" id="PF02397">
    <property type="entry name" value="Bac_transf"/>
    <property type="match status" value="1"/>
</dbReference>
<dbReference type="InterPro" id="IPR003362">
    <property type="entry name" value="Bact_transf"/>
</dbReference>
<sequence>MIKRFLDIVIASFALTLLSPLYLYVAYKVKKNLGTPVLFRQVRPGLHGKPFEMIKFRSMHDAIDAQGNPLPEIERLTPFGKKLRSTSLDEIPELWNVIKGDMSIVGPRPLLMEYLPLYSKEQAKRHHVRPGMTGHAQVNGRNAISWDEKLKLDIWYVENQSIWLDFKIMLKTIKVVLIKENVNDESGHSMPKFTGDKQGDENGF</sequence>
<dbReference type="AlphaFoldDB" id="A0A5N4WAK7"/>
<feature type="domain" description="Bacterial sugar transferase" evidence="2">
    <location>
        <begin position="3"/>
        <end position="177"/>
    </location>
</feature>
<keyword evidence="3" id="KW-0808">Transferase</keyword>